<dbReference type="AlphaFoldDB" id="A0A2N1IVW4"/>
<dbReference type="EMBL" id="PJCG01000008">
    <property type="protein sequence ID" value="PKI24884.1"/>
    <property type="molecule type" value="Genomic_DNA"/>
</dbReference>
<protein>
    <submittedName>
        <fullName evidence="1">Uncharacterized protein</fullName>
    </submittedName>
</protein>
<dbReference type="Proteomes" id="UP000233399">
    <property type="component" value="Unassembled WGS sequence"/>
</dbReference>
<evidence type="ECO:0000313" key="1">
    <source>
        <dbReference type="EMBL" id="PKI24884.1"/>
    </source>
</evidence>
<sequence>MINLTDNLAHRALFTLPPIRPSAETAPAVQVLPEQKVITGDKEVDAVLWLREVIKTGQAGPIATALDAAKKIKTPLKEIEQRYVDYVKRNSGGNPFAVMFSFGFADLEGLAKGSLEKAALASEAQARFEGETIFEDTPAEQFCERALKRCKGFKDYIDNDKAEVAKRFRKHSDLMPNTLDDCLHEIAYWDRLYALRHAAGEWGDGMHEAIARDWFVQGLLSEIKPRTQAEALRVLDYAEHAESIESDDLVAIARNLIASGGLPE</sequence>
<comment type="caution">
    <text evidence="1">The sequence shown here is derived from an EMBL/GenBank/DDBJ whole genome shotgun (WGS) entry which is preliminary data.</text>
</comment>
<reference evidence="1 2" key="1">
    <citation type="submission" date="2017-12" db="EMBL/GenBank/DDBJ databases">
        <title>Isolation and characterization of an aerobic denitrifying Pseudomonas monteilii CY06 from aquaculture ponds.</title>
        <authorList>
            <person name="Ma Q."/>
            <person name="Cai Y."/>
            <person name="He Z."/>
        </authorList>
    </citation>
    <scope>NUCLEOTIDE SEQUENCE [LARGE SCALE GENOMIC DNA]</scope>
    <source>
        <strain evidence="1 2">CY06</strain>
    </source>
</reference>
<gene>
    <name evidence="1" type="ORF">CXB65_06280</name>
</gene>
<dbReference type="RefSeq" id="WP_101196117.1">
    <property type="nucleotide sequence ID" value="NZ_PJCG01000008.1"/>
</dbReference>
<name>A0A2N1IVW4_9PSED</name>
<accession>A0A2N1IVW4</accession>
<proteinExistence type="predicted"/>
<evidence type="ECO:0000313" key="2">
    <source>
        <dbReference type="Proteomes" id="UP000233399"/>
    </source>
</evidence>
<organism evidence="1 2">
    <name type="scientific">Pseudomonas monteilii</name>
    <dbReference type="NCBI Taxonomy" id="76759"/>
    <lineage>
        <taxon>Bacteria</taxon>
        <taxon>Pseudomonadati</taxon>
        <taxon>Pseudomonadota</taxon>
        <taxon>Gammaproteobacteria</taxon>
        <taxon>Pseudomonadales</taxon>
        <taxon>Pseudomonadaceae</taxon>
        <taxon>Pseudomonas</taxon>
    </lineage>
</organism>